<organism evidence="1 2">
    <name type="scientific">Tabrizicola soli</name>
    <dbReference type="NCBI Taxonomy" id="2185115"/>
    <lineage>
        <taxon>Bacteria</taxon>
        <taxon>Pseudomonadati</taxon>
        <taxon>Pseudomonadota</taxon>
        <taxon>Alphaproteobacteria</taxon>
        <taxon>Rhodobacterales</taxon>
        <taxon>Paracoccaceae</taxon>
        <taxon>Tabrizicola</taxon>
    </lineage>
</organism>
<dbReference type="RefSeq" id="WP_197642455.1">
    <property type="nucleotide sequence ID" value="NZ_JAEACP010000005.1"/>
</dbReference>
<dbReference type="EMBL" id="JBHRSM010000001">
    <property type="protein sequence ID" value="MFC3084639.1"/>
    <property type="molecule type" value="Genomic_DNA"/>
</dbReference>
<accession>A0ABV7DR37</accession>
<evidence type="ECO:0000313" key="2">
    <source>
        <dbReference type="Proteomes" id="UP001595445"/>
    </source>
</evidence>
<comment type="caution">
    <text evidence="1">The sequence shown here is derived from an EMBL/GenBank/DDBJ whole genome shotgun (WGS) entry which is preliminary data.</text>
</comment>
<name>A0ABV7DR37_9RHOB</name>
<reference evidence="2" key="1">
    <citation type="journal article" date="2019" name="Int. J. Syst. Evol. Microbiol.">
        <title>The Global Catalogue of Microorganisms (GCM) 10K type strain sequencing project: providing services to taxonomists for standard genome sequencing and annotation.</title>
        <authorList>
            <consortium name="The Broad Institute Genomics Platform"/>
            <consortium name="The Broad Institute Genome Sequencing Center for Infectious Disease"/>
            <person name="Wu L."/>
            <person name="Ma J."/>
        </authorList>
    </citation>
    <scope>NUCLEOTIDE SEQUENCE [LARGE SCALE GENOMIC DNA]</scope>
    <source>
        <strain evidence="2">KCTC 62102</strain>
    </source>
</reference>
<proteinExistence type="predicted"/>
<gene>
    <name evidence="1" type="ORF">ACFOD6_01130</name>
</gene>
<keyword evidence="2" id="KW-1185">Reference proteome</keyword>
<protein>
    <submittedName>
        <fullName evidence="1">Uncharacterized protein</fullName>
    </submittedName>
</protein>
<evidence type="ECO:0000313" key="1">
    <source>
        <dbReference type="EMBL" id="MFC3084639.1"/>
    </source>
</evidence>
<dbReference type="Proteomes" id="UP001595445">
    <property type="component" value="Unassembled WGS sequence"/>
</dbReference>
<sequence>MLHAPLAAVAEVNGAEAEAGRIPAGARVRDCRWLVLREIFGWPRGGATEFQEEFRPGNRSISGVSLASLVPA</sequence>